<gene>
    <name evidence="2" type="ORF">SCHPADRAFT_761052</name>
</gene>
<dbReference type="AlphaFoldDB" id="A0A0H2RGX9"/>
<feature type="region of interest" description="Disordered" evidence="1">
    <location>
        <begin position="1"/>
        <end position="32"/>
    </location>
</feature>
<feature type="compositionally biased region" description="Basic and acidic residues" evidence="1">
    <location>
        <begin position="20"/>
        <end position="31"/>
    </location>
</feature>
<keyword evidence="3" id="KW-1185">Reference proteome</keyword>
<feature type="compositionally biased region" description="Polar residues" evidence="1">
    <location>
        <begin position="1"/>
        <end position="19"/>
    </location>
</feature>
<dbReference type="InParanoid" id="A0A0H2RGX9"/>
<evidence type="ECO:0000313" key="3">
    <source>
        <dbReference type="Proteomes" id="UP000053477"/>
    </source>
</evidence>
<dbReference type="EMBL" id="KQ086679">
    <property type="protein sequence ID" value="KLO04141.1"/>
    <property type="molecule type" value="Genomic_DNA"/>
</dbReference>
<name>A0A0H2RGX9_9AGAM</name>
<protein>
    <submittedName>
        <fullName evidence="2">Uncharacterized protein</fullName>
    </submittedName>
</protein>
<organism evidence="2 3">
    <name type="scientific">Schizopora paradoxa</name>
    <dbReference type="NCBI Taxonomy" id="27342"/>
    <lineage>
        <taxon>Eukaryota</taxon>
        <taxon>Fungi</taxon>
        <taxon>Dikarya</taxon>
        <taxon>Basidiomycota</taxon>
        <taxon>Agaricomycotina</taxon>
        <taxon>Agaricomycetes</taxon>
        <taxon>Hymenochaetales</taxon>
        <taxon>Schizoporaceae</taxon>
        <taxon>Schizopora</taxon>
    </lineage>
</organism>
<dbReference type="Proteomes" id="UP000053477">
    <property type="component" value="Unassembled WGS sequence"/>
</dbReference>
<evidence type="ECO:0000256" key="1">
    <source>
        <dbReference type="SAM" id="MobiDB-lite"/>
    </source>
</evidence>
<proteinExistence type="predicted"/>
<evidence type="ECO:0000313" key="2">
    <source>
        <dbReference type="EMBL" id="KLO04141.1"/>
    </source>
</evidence>
<accession>A0A0H2RGX9</accession>
<reference evidence="2 3" key="1">
    <citation type="submission" date="2015-04" db="EMBL/GenBank/DDBJ databases">
        <title>Complete genome sequence of Schizopora paradoxa KUC8140, a cosmopolitan wood degrader in East Asia.</title>
        <authorList>
            <consortium name="DOE Joint Genome Institute"/>
            <person name="Min B."/>
            <person name="Park H."/>
            <person name="Jang Y."/>
            <person name="Kim J.-J."/>
            <person name="Kim K.H."/>
            <person name="Pangilinan J."/>
            <person name="Lipzen A."/>
            <person name="Riley R."/>
            <person name="Grigoriev I.V."/>
            <person name="Spatafora J.W."/>
            <person name="Choi I.-G."/>
        </authorList>
    </citation>
    <scope>NUCLEOTIDE SEQUENCE [LARGE SCALE GENOMIC DNA]</scope>
    <source>
        <strain evidence="2 3">KUC8140</strain>
    </source>
</reference>
<sequence>MDGTHQRTVSQHMDTSQCEGRSRERDSKEKPMISTRLVGAGHGHGGTVRVLGMRRRHGRSPLKLAKAGISEALHSQTIDSERPMYATGDQVALLLHVKRSAVLAANSRINSKLLPVIFRTQVPLRLIVTKMSADSPEVPENNGRSLSRLPKGELVCPSCSRYFDRLQNGRDGDEIEDVVPKRKSRFSCGPYRAETLANFVRRYLIERPEVSDLCRA</sequence>